<evidence type="ECO:0000256" key="3">
    <source>
        <dbReference type="ARBA" id="ARBA00023163"/>
    </source>
</evidence>
<keyword evidence="3" id="KW-0804">Transcription</keyword>
<dbReference type="Gene3D" id="1.10.20.10">
    <property type="entry name" value="Histone, subunit A"/>
    <property type="match status" value="1"/>
</dbReference>
<dbReference type="PANTHER" id="PTHR11064:SF115">
    <property type="entry name" value="NUCLEAR TRANSCRIPTION FACTOR Y SUBUNIT B-9"/>
    <property type="match status" value="1"/>
</dbReference>
<keyword evidence="2" id="KW-0805">Transcription regulation</keyword>
<organism evidence="6">
    <name type="scientific">Daucus carota subsp. sativus</name>
    <name type="common">Carrot</name>
    <dbReference type="NCBI Taxonomy" id="79200"/>
    <lineage>
        <taxon>Eukaryota</taxon>
        <taxon>Viridiplantae</taxon>
        <taxon>Streptophyta</taxon>
        <taxon>Embryophyta</taxon>
        <taxon>Tracheophyta</taxon>
        <taxon>Spermatophyta</taxon>
        <taxon>Magnoliopsida</taxon>
        <taxon>eudicotyledons</taxon>
        <taxon>Gunneridae</taxon>
        <taxon>Pentapetalae</taxon>
        <taxon>asterids</taxon>
        <taxon>campanulids</taxon>
        <taxon>Apiales</taxon>
        <taxon>Apiaceae</taxon>
        <taxon>Apioideae</taxon>
        <taxon>Scandiceae</taxon>
        <taxon>Daucinae</taxon>
        <taxon>Daucus</taxon>
        <taxon>Daucus sect. Daucus</taxon>
    </lineage>
</organism>
<accession>A0A166DNU6</accession>
<gene>
    <name evidence="6" type="ORF">DCAR_006319</name>
    <name evidence="7" type="ORF">DCAR_0207131</name>
</gene>
<protein>
    <recommendedName>
        <fullName evidence="5">Transcription factor CBF/NF-Y/archaeal histone domain-containing protein</fullName>
    </recommendedName>
</protein>
<feature type="domain" description="Transcription factor CBF/NF-Y/archaeal histone" evidence="5">
    <location>
        <begin position="28"/>
        <end position="77"/>
    </location>
</feature>
<comment type="similarity">
    <text evidence="1">Belongs to the NFYB/HAP3 subunit family.</text>
</comment>
<dbReference type="KEGG" id="dcr:108207552"/>
<reference evidence="6" key="1">
    <citation type="journal article" date="2016" name="Nat. Genet.">
        <title>A high-quality carrot genome assembly provides new insights into carotenoid accumulation and asterid genome evolution.</title>
        <authorList>
            <person name="Iorizzo M."/>
            <person name="Ellison S."/>
            <person name="Senalik D."/>
            <person name="Zeng P."/>
            <person name="Satapoomin P."/>
            <person name="Huang J."/>
            <person name="Bowman M."/>
            <person name="Iovene M."/>
            <person name="Sanseverino W."/>
            <person name="Cavagnaro P."/>
            <person name="Yildiz M."/>
            <person name="Macko-Podgorni A."/>
            <person name="Moranska E."/>
            <person name="Grzebelus E."/>
            <person name="Grzebelus D."/>
            <person name="Ashrafi H."/>
            <person name="Zheng Z."/>
            <person name="Cheng S."/>
            <person name="Spooner D."/>
            <person name="Van Deynze A."/>
            <person name="Simon P."/>
        </authorList>
    </citation>
    <scope>NUCLEOTIDE SEQUENCE [LARGE SCALE GENOMIC DNA]</scope>
    <source>
        <tissue evidence="6">Leaf</tissue>
    </source>
</reference>
<dbReference type="GO" id="GO:0046982">
    <property type="term" value="F:protein heterodimerization activity"/>
    <property type="evidence" value="ECO:0007669"/>
    <property type="project" value="InterPro"/>
</dbReference>
<dbReference type="PANTHER" id="PTHR11064">
    <property type="entry name" value="CCAAT-BINDING TRANSCRIPTION FACTOR-RELATED"/>
    <property type="match status" value="1"/>
</dbReference>
<dbReference type="AlphaFoldDB" id="A0A166DNU6"/>
<feature type="region of interest" description="Disordered" evidence="4">
    <location>
        <begin position="121"/>
        <end position="141"/>
    </location>
</feature>
<dbReference type="EMBL" id="CP093344">
    <property type="protein sequence ID" value="WOG87898.1"/>
    <property type="molecule type" value="Genomic_DNA"/>
</dbReference>
<evidence type="ECO:0000313" key="6">
    <source>
        <dbReference type="EMBL" id="KZN05482.1"/>
    </source>
</evidence>
<evidence type="ECO:0000259" key="5">
    <source>
        <dbReference type="Pfam" id="PF00808"/>
    </source>
</evidence>
<dbReference type="InterPro" id="IPR027113">
    <property type="entry name" value="Transc_fact_NFYB/HAP3"/>
</dbReference>
<evidence type="ECO:0000256" key="2">
    <source>
        <dbReference type="ARBA" id="ARBA00023015"/>
    </source>
</evidence>
<dbReference type="GO" id="GO:0000978">
    <property type="term" value="F:RNA polymerase II cis-regulatory region sequence-specific DNA binding"/>
    <property type="evidence" value="ECO:0007669"/>
    <property type="project" value="TreeGrafter"/>
</dbReference>
<dbReference type="InterPro" id="IPR009072">
    <property type="entry name" value="Histone-fold"/>
</dbReference>
<dbReference type="STRING" id="79200.A0A166DNU6"/>
<dbReference type="EMBL" id="LNRQ01000002">
    <property type="protein sequence ID" value="KZN05482.1"/>
    <property type="molecule type" value="Genomic_DNA"/>
</dbReference>
<sequence length="141" mass="15105">MKRTFEERENFECYGNSSEQVISYEDLVPAPNVIGVMRRIIPIQAEISADAVKSVQQCVIKFIHYVTAETKTRCGEEFQAKQGPSGEPLVIRRTLQPGGMGIAASVALGFEVEGPMTMGGFMGDGQNDAPSGSAANSTGDT</sequence>
<dbReference type="GO" id="GO:0016602">
    <property type="term" value="C:CCAAT-binding factor complex"/>
    <property type="evidence" value="ECO:0007669"/>
    <property type="project" value="InterPro"/>
</dbReference>
<dbReference type="InterPro" id="IPR003958">
    <property type="entry name" value="CBFA_NFYB_domain"/>
</dbReference>
<evidence type="ECO:0000256" key="4">
    <source>
        <dbReference type="SAM" id="MobiDB-lite"/>
    </source>
</evidence>
<dbReference type="Gramene" id="KZN05482">
    <property type="protein sequence ID" value="KZN05482"/>
    <property type="gene ID" value="DCAR_006319"/>
</dbReference>
<keyword evidence="8" id="KW-1185">Reference proteome</keyword>
<dbReference type="Pfam" id="PF00808">
    <property type="entry name" value="CBFD_NFYB_HMF"/>
    <property type="match status" value="1"/>
</dbReference>
<feature type="compositionally biased region" description="Polar residues" evidence="4">
    <location>
        <begin position="128"/>
        <end position="141"/>
    </location>
</feature>
<proteinExistence type="inferred from homology"/>
<evidence type="ECO:0000313" key="8">
    <source>
        <dbReference type="Proteomes" id="UP000077755"/>
    </source>
</evidence>
<evidence type="ECO:0000313" key="7">
    <source>
        <dbReference type="EMBL" id="WOG87898.1"/>
    </source>
</evidence>
<dbReference type="Proteomes" id="UP000077755">
    <property type="component" value="Chromosome 2"/>
</dbReference>
<reference evidence="7" key="2">
    <citation type="submission" date="2022-03" db="EMBL/GenBank/DDBJ databases">
        <title>Draft title - Genomic analysis of global carrot germplasm unveils the trajectory of domestication and the origin of high carotenoid orange carrot.</title>
        <authorList>
            <person name="Iorizzo M."/>
            <person name="Ellison S."/>
            <person name="Senalik D."/>
            <person name="Macko-Podgorni A."/>
            <person name="Grzebelus D."/>
            <person name="Bostan H."/>
            <person name="Rolling W."/>
            <person name="Curaba J."/>
            <person name="Simon P."/>
        </authorList>
    </citation>
    <scope>NUCLEOTIDE SEQUENCE</scope>
    <source>
        <tissue evidence="7">Leaf</tissue>
    </source>
</reference>
<evidence type="ECO:0000256" key="1">
    <source>
        <dbReference type="ARBA" id="ARBA00009053"/>
    </source>
</evidence>
<dbReference type="SUPFAM" id="SSF47113">
    <property type="entry name" value="Histone-fold"/>
    <property type="match status" value="1"/>
</dbReference>
<name>A0A166DNU6_DAUCS</name>
<dbReference type="GO" id="GO:0001228">
    <property type="term" value="F:DNA-binding transcription activator activity, RNA polymerase II-specific"/>
    <property type="evidence" value="ECO:0007669"/>
    <property type="project" value="InterPro"/>
</dbReference>